<evidence type="ECO:0000313" key="3">
    <source>
        <dbReference type="Proteomes" id="UP000244880"/>
    </source>
</evidence>
<gene>
    <name evidence="2" type="ORF">ASD8599_00377</name>
</gene>
<sequence>MSIPPIVDITIGLVLVYLVLSLLSTSINEAIAGFLRLRGKVLFHEINKILDDAQVRDGFWASGLMRSFSRQSTAQHISAKTAPSYVEAHLFSKALVSTLAKTGDAKGQKPSELLQGLGKGTGLEDVLKQIALDADNTLELFHSGIEVWFDAVMDRASGVYKRHLTVVSGLSAAIIVVMADADTLEISKSIWQDDALRQAVVEKAQAVLSNATVSETGAVPTVDATALSNTFSTLMPHPLGWSGNGCITTACLGDYDLQDWLAKAFGWILSTLAVMLGAPFWFDRLQQLVPLRTSGPLRGAPTHQNASPHGTP</sequence>
<keyword evidence="3" id="KW-1185">Reference proteome</keyword>
<dbReference type="OrthoDB" id="6286374at2"/>
<feature type="transmembrane region" description="Helical" evidence="1">
    <location>
        <begin position="6"/>
        <end position="28"/>
    </location>
</feature>
<keyword evidence="1" id="KW-0472">Membrane</keyword>
<reference evidence="2 3" key="1">
    <citation type="submission" date="2018-03" db="EMBL/GenBank/DDBJ databases">
        <authorList>
            <person name="Keele B.F."/>
        </authorList>
    </citation>
    <scope>NUCLEOTIDE SEQUENCE [LARGE SCALE GENOMIC DNA]</scope>
    <source>
        <strain evidence="2 3">CECT 8599</strain>
    </source>
</reference>
<keyword evidence="1" id="KW-1133">Transmembrane helix</keyword>
<evidence type="ECO:0000256" key="1">
    <source>
        <dbReference type="SAM" id="Phobius"/>
    </source>
</evidence>
<proteinExistence type="predicted"/>
<dbReference type="RefSeq" id="WP_108826959.1">
    <property type="nucleotide sequence ID" value="NZ_OMOR01000001.1"/>
</dbReference>
<accession>A0A2R8B9D1</accession>
<keyword evidence="1" id="KW-0812">Transmembrane</keyword>
<dbReference type="Proteomes" id="UP000244880">
    <property type="component" value="Unassembled WGS sequence"/>
</dbReference>
<protein>
    <submittedName>
        <fullName evidence="2">Uncharacterized protein</fullName>
    </submittedName>
</protein>
<name>A0A2R8B9D1_9RHOB</name>
<organism evidence="2 3">
    <name type="scientific">Ascidiaceihabitans donghaensis</name>
    <dbReference type="NCBI Taxonomy" id="1510460"/>
    <lineage>
        <taxon>Bacteria</taxon>
        <taxon>Pseudomonadati</taxon>
        <taxon>Pseudomonadota</taxon>
        <taxon>Alphaproteobacteria</taxon>
        <taxon>Rhodobacterales</taxon>
        <taxon>Paracoccaceae</taxon>
        <taxon>Ascidiaceihabitans</taxon>
    </lineage>
</organism>
<dbReference type="AlphaFoldDB" id="A0A2R8B9D1"/>
<evidence type="ECO:0000313" key="2">
    <source>
        <dbReference type="EMBL" id="SPH19642.1"/>
    </source>
</evidence>
<dbReference type="EMBL" id="OMOR01000001">
    <property type="protein sequence ID" value="SPH19642.1"/>
    <property type="molecule type" value="Genomic_DNA"/>
</dbReference>